<proteinExistence type="inferred from homology"/>
<evidence type="ECO:0000313" key="4">
    <source>
        <dbReference type="RefSeq" id="XP_032813734.1"/>
    </source>
</evidence>
<comment type="similarity">
    <text evidence="1">Belongs to the GLTP family.</text>
</comment>
<dbReference type="GO" id="GO:0005829">
    <property type="term" value="C:cytosol"/>
    <property type="evidence" value="ECO:0007669"/>
    <property type="project" value="TreeGrafter"/>
</dbReference>
<reference evidence="4" key="1">
    <citation type="submission" date="2025-08" db="UniProtKB">
        <authorList>
            <consortium name="RefSeq"/>
        </authorList>
    </citation>
    <scope>IDENTIFICATION</scope>
    <source>
        <tissue evidence="4">Sperm</tissue>
    </source>
</reference>
<evidence type="ECO:0000313" key="3">
    <source>
        <dbReference type="Proteomes" id="UP001318040"/>
    </source>
</evidence>
<dbReference type="PANTHER" id="PTHR10219">
    <property type="entry name" value="GLYCOLIPID TRANSFER PROTEIN-RELATED"/>
    <property type="match status" value="1"/>
</dbReference>
<dbReference type="GO" id="GO:1902388">
    <property type="term" value="F:ceramide 1-phosphate transfer activity"/>
    <property type="evidence" value="ECO:0007669"/>
    <property type="project" value="TreeGrafter"/>
</dbReference>
<dbReference type="GO" id="GO:1902387">
    <property type="term" value="F:ceramide 1-phosphate binding"/>
    <property type="evidence" value="ECO:0007669"/>
    <property type="project" value="TreeGrafter"/>
</dbReference>
<dbReference type="KEGG" id="pmrn:116944285"/>
<dbReference type="PANTHER" id="PTHR10219:SF43">
    <property type="entry name" value="GLYCOLIPID TRANSFER PROTEIN DOMAIN-CONTAINING PROTEIN"/>
    <property type="match status" value="1"/>
</dbReference>
<dbReference type="Proteomes" id="UP001318040">
    <property type="component" value="Chromosome 20"/>
</dbReference>
<sequence length="220" mass="24613">MADAESGVERRGAFRLQAVLDAFRGCVDEQGDVLLAEYLLGWKELVRFINGLGAVFSFISRDAATKINILQGLLDREEAHNYRTLQAMARLEVARTPAFSAAPGHVHSGCRDFLRLHRALLWLHLFLEKLRMSDESSERPSVLCAEAYGASLAQHHPWLVRRASALAFRTLPTRQVFLARLGAGPEKEVLAMLGETVPAIVKVYDISQCLYEHYQILSLP</sequence>
<evidence type="ECO:0000259" key="2">
    <source>
        <dbReference type="Pfam" id="PF08718"/>
    </source>
</evidence>
<dbReference type="InterPro" id="IPR036497">
    <property type="entry name" value="GLTP_sf"/>
</dbReference>
<dbReference type="InterPro" id="IPR014830">
    <property type="entry name" value="Glycolipid_transfer_prot_dom"/>
</dbReference>
<keyword evidence="3" id="KW-1185">Reference proteome</keyword>
<gene>
    <name evidence="4" type="primary">LOC116944285</name>
</gene>
<dbReference type="FunFam" id="1.10.3520.10:FF:000002">
    <property type="entry name" value="Ceramide-1-phosphate transfer protein"/>
    <property type="match status" value="1"/>
</dbReference>
<protein>
    <submittedName>
        <fullName evidence="4">Ceramide-1-phosphate transfer protein-like</fullName>
    </submittedName>
</protein>
<dbReference type="GO" id="GO:0032691">
    <property type="term" value="P:negative regulation of interleukin-1 beta production"/>
    <property type="evidence" value="ECO:0007669"/>
    <property type="project" value="UniProtKB-ARBA"/>
</dbReference>
<feature type="domain" description="Glycolipid transfer protein" evidence="2">
    <location>
        <begin position="34"/>
        <end position="182"/>
    </location>
</feature>
<dbReference type="RefSeq" id="XP_032813734.1">
    <property type="nucleotide sequence ID" value="XM_032957843.1"/>
</dbReference>
<dbReference type="Pfam" id="PF08718">
    <property type="entry name" value="GLTP"/>
    <property type="match status" value="1"/>
</dbReference>
<dbReference type="SUPFAM" id="SSF110004">
    <property type="entry name" value="Glycolipid transfer protein, GLTP"/>
    <property type="match status" value="1"/>
</dbReference>
<dbReference type="GO" id="GO:0016020">
    <property type="term" value="C:membrane"/>
    <property type="evidence" value="ECO:0007669"/>
    <property type="project" value="TreeGrafter"/>
</dbReference>
<dbReference type="AlphaFoldDB" id="A0AAJ7TAB3"/>
<name>A0AAJ7TAB3_PETMA</name>
<evidence type="ECO:0000256" key="1">
    <source>
        <dbReference type="ARBA" id="ARBA00007148"/>
    </source>
</evidence>
<dbReference type="Gene3D" id="1.10.3520.10">
    <property type="entry name" value="Glycolipid transfer protein"/>
    <property type="match status" value="1"/>
</dbReference>
<accession>A0AAJ7TAB3</accession>
<organism evidence="3 4">
    <name type="scientific">Petromyzon marinus</name>
    <name type="common">Sea lamprey</name>
    <dbReference type="NCBI Taxonomy" id="7757"/>
    <lineage>
        <taxon>Eukaryota</taxon>
        <taxon>Metazoa</taxon>
        <taxon>Chordata</taxon>
        <taxon>Craniata</taxon>
        <taxon>Vertebrata</taxon>
        <taxon>Cyclostomata</taxon>
        <taxon>Hyperoartia</taxon>
        <taxon>Petromyzontiformes</taxon>
        <taxon>Petromyzontidae</taxon>
        <taxon>Petromyzon</taxon>
    </lineage>
</organism>